<feature type="region of interest" description="Disordered" evidence="1">
    <location>
        <begin position="1"/>
        <end position="60"/>
    </location>
</feature>
<evidence type="ECO:0000313" key="2">
    <source>
        <dbReference type="EMBL" id="RDX77002.1"/>
    </source>
</evidence>
<dbReference type="EMBL" id="QJKJ01009317">
    <property type="protein sequence ID" value="RDX77002.1"/>
    <property type="molecule type" value="Genomic_DNA"/>
</dbReference>
<sequence>MSNAISPNRETDPRGTSRLDRANPRIGGREKVEEQRRADREVTQSEEGKERSRSRRRANT</sequence>
<evidence type="ECO:0000256" key="1">
    <source>
        <dbReference type="SAM" id="MobiDB-lite"/>
    </source>
</evidence>
<comment type="caution">
    <text evidence="2">The sequence shown here is derived from an EMBL/GenBank/DDBJ whole genome shotgun (WGS) entry which is preliminary data.</text>
</comment>
<reference evidence="2" key="1">
    <citation type="submission" date="2018-05" db="EMBL/GenBank/DDBJ databases">
        <title>Draft genome of Mucuna pruriens seed.</title>
        <authorList>
            <person name="Nnadi N.E."/>
            <person name="Vos R."/>
            <person name="Hasami M.H."/>
            <person name="Devisetty U.K."/>
            <person name="Aguiy J.C."/>
        </authorList>
    </citation>
    <scope>NUCLEOTIDE SEQUENCE [LARGE SCALE GENOMIC DNA]</scope>
    <source>
        <strain evidence="2">JCA_2017</strain>
    </source>
</reference>
<dbReference type="AlphaFoldDB" id="A0A371FFA4"/>
<organism evidence="2 3">
    <name type="scientific">Mucuna pruriens</name>
    <name type="common">Velvet bean</name>
    <name type="synonym">Dolichos pruriens</name>
    <dbReference type="NCBI Taxonomy" id="157652"/>
    <lineage>
        <taxon>Eukaryota</taxon>
        <taxon>Viridiplantae</taxon>
        <taxon>Streptophyta</taxon>
        <taxon>Embryophyta</taxon>
        <taxon>Tracheophyta</taxon>
        <taxon>Spermatophyta</taxon>
        <taxon>Magnoliopsida</taxon>
        <taxon>eudicotyledons</taxon>
        <taxon>Gunneridae</taxon>
        <taxon>Pentapetalae</taxon>
        <taxon>rosids</taxon>
        <taxon>fabids</taxon>
        <taxon>Fabales</taxon>
        <taxon>Fabaceae</taxon>
        <taxon>Papilionoideae</taxon>
        <taxon>50 kb inversion clade</taxon>
        <taxon>NPAAA clade</taxon>
        <taxon>indigoferoid/millettioid clade</taxon>
        <taxon>Phaseoleae</taxon>
        <taxon>Mucuna</taxon>
    </lineage>
</organism>
<name>A0A371FFA4_MUCPR</name>
<dbReference type="Proteomes" id="UP000257109">
    <property type="component" value="Unassembled WGS sequence"/>
</dbReference>
<protein>
    <submittedName>
        <fullName evidence="2">Uncharacterized protein</fullName>
    </submittedName>
</protein>
<feature type="compositionally biased region" description="Basic and acidic residues" evidence="1">
    <location>
        <begin position="9"/>
        <end position="51"/>
    </location>
</feature>
<gene>
    <name evidence="2" type="ORF">CR513_42943</name>
</gene>
<accession>A0A371FFA4</accession>
<keyword evidence="3" id="KW-1185">Reference proteome</keyword>
<proteinExistence type="predicted"/>
<evidence type="ECO:0000313" key="3">
    <source>
        <dbReference type="Proteomes" id="UP000257109"/>
    </source>
</evidence>
<feature type="non-terminal residue" evidence="2">
    <location>
        <position position="1"/>
    </location>
</feature>